<dbReference type="Proteomes" id="UP000461768">
    <property type="component" value="Unassembled WGS sequence"/>
</dbReference>
<feature type="compositionally biased region" description="Low complexity" evidence="1">
    <location>
        <begin position="332"/>
        <end position="341"/>
    </location>
</feature>
<protein>
    <submittedName>
        <fullName evidence="3">Carbohydrate-binding domain-containing protein</fullName>
    </submittedName>
</protein>
<dbReference type="AlphaFoldDB" id="A0A7V7QI00"/>
<feature type="region of interest" description="Disordered" evidence="1">
    <location>
        <begin position="329"/>
        <end position="348"/>
    </location>
</feature>
<keyword evidence="2" id="KW-1133">Transmembrane helix</keyword>
<gene>
    <name evidence="3" type="ORF">F7O84_15230</name>
</gene>
<name>A0A7V7QI00_9FIRM</name>
<dbReference type="PROSITE" id="PS51257">
    <property type="entry name" value="PROKAR_LIPOPROTEIN"/>
    <property type="match status" value="1"/>
</dbReference>
<accession>A0A7V7QI00</accession>
<feature type="region of interest" description="Disordered" evidence="1">
    <location>
        <begin position="546"/>
        <end position="587"/>
    </location>
</feature>
<dbReference type="EMBL" id="WAGX01000007">
    <property type="protein sequence ID" value="KAB1435733.1"/>
    <property type="molecule type" value="Genomic_DNA"/>
</dbReference>
<evidence type="ECO:0000313" key="3">
    <source>
        <dbReference type="EMBL" id="KAB1435733.1"/>
    </source>
</evidence>
<reference evidence="3 4" key="1">
    <citation type="submission" date="2019-09" db="EMBL/GenBank/DDBJ databases">
        <authorList>
            <person name="Valk L.C."/>
        </authorList>
    </citation>
    <scope>NUCLEOTIDE SEQUENCE [LARGE SCALE GENOMIC DNA]</scope>
    <source>
        <strain evidence="3">GalUA</strain>
    </source>
</reference>
<dbReference type="Pfam" id="PF14262">
    <property type="entry name" value="Cthe_2159"/>
    <property type="match status" value="1"/>
</dbReference>
<evidence type="ECO:0000256" key="1">
    <source>
        <dbReference type="SAM" id="MobiDB-lite"/>
    </source>
</evidence>
<dbReference type="OrthoDB" id="9812829at2"/>
<reference evidence="3 4" key="2">
    <citation type="submission" date="2020-02" db="EMBL/GenBank/DDBJ databases">
        <title>Candidatus Galacturonibacter soehngenii shows hetero-acetogenic catabolism of galacturonic acid but lacks a canonical carbon monoxide dehydrogenase/acetyl-CoA synthase complex.</title>
        <authorList>
            <person name="Diender M."/>
            <person name="Stouten G.R."/>
            <person name="Petersen J.F."/>
            <person name="Nielsen P.H."/>
            <person name="Dueholm M.S."/>
            <person name="Pronk J.T."/>
            <person name="Van Loosdrecht M.C.M."/>
        </authorList>
    </citation>
    <scope>NUCLEOTIDE SEQUENCE [LARGE SCALE GENOMIC DNA]</scope>
    <source>
        <strain evidence="3">GalUA</strain>
    </source>
</reference>
<feature type="transmembrane region" description="Helical" evidence="2">
    <location>
        <begin position="12"/>
        <end position="29"/>
    </location>
</feature>
<evidence type="ECO:0000256" key="2">
    <source>
        <dbReference type="SAM" id="Phobius"/>
    </source>
</evidence>
<feature type="compositionally biased region" description="Low complexity" evidence="1">
    <location>
        <begin position="559"/>
        <end position="575"/>
    </location>
</feature>
<sequence>MEEYKVRKRKIKICAIVMTIMMISISIVACGTSNTITESVVIETESENETTTTKTQDTTTSDFTYTSEDIDVGYDEASATKIVLDGDSIRVDGDGATAKDNIVTISKGGTYVLSGTLSDGQIIVSADKQDTIRIVLNGVEMNCSTSSAIYCEQSKKVILILAEGTINTISDATTYVYESTDETEPDAAIFSKDDLILTGTGTLNLTANYNNGIQSKDNLLLASGTYNVTAINNGLHGKDSLTILDGTYTIDAKHNAIHSKGNLTIDEGTYSLKAVKKGLHADQLVTVNGGSIDVSECFEGMEGVSITINGGDINIVASDDGLNVANQDETDTTTTEITQEQRPQAGNQLAQAEGEMPQVNGEMPQGDSQIPRGGGGQMGDGMDVVDEDCIITINGGKITIDASGDGIDSNGHVYMTGGEVYVNGPTSNGDGALDYNGDFIISGGTLVAIGSSGMAQTISDASTQNGLEVIYTQSQKAGSIVSLLDSDEKEIISYTSVKDYSSIVISTSALKAGETYTLTYNGTALGQITLSDISTVVDETGAQATVNTMRGGGPRERGGQMPQGQGDMPQDMQPPNQTQSGETTTTN</sequence>
<keyword evidence="2" id="KW-0812">Transmembrane</keyword>
<comment type="caution">
    <text evidence="3">The sequence shown here is derived from an EMBL/GenBank/DDBJ whole genome shotgun (WGS) entry which is preliminary data.</text>
</comment>
<keyword evidence="4" id="KW-1185">Reference proteome</keyword>
<proteinExistence type="predicted"/>
<feature type="compositionally biased region" description="Polar residues" evidence="1">
    <location>
        <begin position="576"/>
        <end position="587"/>
    </location>
</feature>
<keyword evidence="2" id="KW-0472">Membrane</keyword>
<dbReference type="InterPro" id="IPR025584">
    <property type="entry name" value="Cthe_2159"/>
</dbReference>
<evidence type="ECO:0000313" key="4">
    <source>
        <dbReference type="Proteomes" id="UP000461768"/>
    </source>
</evidence>
<organism evidence="3 4">
    <name type="scientific">Candidatus Galacturonatibacter soehngenii</name>
    <dbReference type="NCBI Taxonomy" id="2307010"/>
    <lineage>
        <taxon>Bacteria</taxon>
        <taxon>Bacillati</taxon>
        <taxon>Bacillota</taxon>
        <taxon>Clostridia</taxon>
        <taxon>Lachnospirales</taxon>
        <taxon>Lachnospiraceae</taxon>
        <taxon>Candidatus Galacturonatibacter</taxon>
    </lineage>
</organism>